<comment type="caution">
    <text evidence="2">The sequence shown here is derived from an EMBL/GenBank/DDBJ whole genome shotgun (WGS) entry which is preliminary data.</text>
</comment>
<feature type="domain" description="SpoVT-AbrB" evidence="1">
    <location>
        <begin position="6"/>
        <end position="51"/>
    </location>
</feature>
<dbReference type="PANTHER" id="PTHR40516">
    <property type="entry name" value="ANTITOXIN CHPS-RELATED"/>
    <property type="match status" value="1"/>
</dbReference>
<sequence>MQTVVQKWGNSLGIRIPSSYVKTFSLKQGSSVDIVEEDGKIVIIPKKITLADLLDKIHENNLHEPIESGPSVGKEEW</sequence>
<dbReference type="GO" id="GO:0097351">
    <property type="term" value="F:toxin sequestering activity"/>
    <property type="evidence" value="ECO:0007669"/>
    <property type="project" value="InterPro"/>
</dbReference>
<dbReference type="PANTHER" id="PTHR40516:SF1">
    <property type="entry name" value="ANTITOXIN CHPS-RELATED"/>
    <property type="match status" value="1"/>
</dbReference>
<dbReference type="Pfam" id="PF04014">
    <property type="entry name" value="MazE_antitoxin"/>
    <property type="match status" value="1"/>
</dbReference>
<protein>
    <submittedName>
        <fullName evidence="2">AbrB/MazE/SpoVT family DNA-binding domain-containing protein</fullName>
    </submittedName>
</protein>
<proteinExistence type="predicted"/>
<dbReference type="InterPro" id="IPR039052">
    <property type="entry name" value="Antitox_PemI-like"/>
</dbReference>
<dbReference type="InterPro" id="IPR007159">
    <property type="entry name" value="SpoVT-AbrB_dom"/>
</dbReference>
<dbReference type="EMBL" id="DSVL01000170">
    <property type="protein sequence ID" value="HFH28960.1"/>
    <property type="molecule type" value="Genomic_DNA"/>
</dbReference>
<dbReference type="SUPFAM" id="SSF89447">
    <property type="entry name" value="AbrB/MazE/MraZ-like"/>
    <property type="match status" value="1"/>
</dbReference>
<evidence type="ECO:0000313" key="2">
    <source>
        <dbReference type="EMBL" id="HFH28960.1"/>
    </source>
</evidence>
<organism evidence="2">
    <name type="scientific">Gracilinema caldarium</name>
    <dbReference type="NCBI Taxonomy" id="215591"/>
    <lineage>
        <taxon>Bacteria</taxon>
        <taxon>Pseudomonadati</taxon>
        <taxon>Spirochaetota</taxon>
        <taxon>Spirochaetia</taxon>
        <taxon>Spirochaetales</taxon>
        <taxon>Breznakiellaceae</taxon>
        <taxon>Gracilinema</taxon>
    </lineage>
</organism>
<dbReference type="InterPro" id="IPR037914">
    <property type="entry name" value="SpoVT-AbrB_sf"/>
</dbReference>
<reference evidence="2" key="1">
    <citation type="journal article" date="2020" name="mSystems">
        <title>Genome- and Community-Level Interaction Insights into Carbon Utilization and Element Cycling Functions of Hydrothermarchaeota in Hydrothermal Sediment.</title>
        <authorList>
            <person name="Zhou Z."/>
            <person name="Liu Y."/>
            <person name="Xu W."/>
            <person name="Pan J."/>
            <person name="Luo Z.H."/>
            <person name="Li M."/>
        </authorList>
    </citation>
    <scope>NUCLEOTIDE SEQUENCE [LARGE SCALE GENOMIC DNA]</scope>
    <source>
        <strain evidence="2">SpSt-503</strain>
    </source>
</reference>
<accession>A0A7C3I0S8</accession>
<evidence type="ECO:0000259" key="1">
    <source>
        <dbReference type="SMART" id="SM00966"/>
    </source>
</evidence>
<gene>
    <name evidence="2" type="ORF">ENS59_05540</name>
</gene>
<dbReference type="Gene3D" id="2.10.260.10">
    <property type="match status" value="1"/>
</dbReference>
<dbReference type="SMART" id="SM00966">
    <property type="entry name" value="SpoVT_AbrB"/>
    <property type="match status" value="1"/>
</dbReference>
<dbReference type="GO" id="GO:0003677">
    <property type="term" value="F:DNA binding"/>
    <property type="evidence" value="ECO:0007669"/>
    <property type="project" value="UniProtKB-KW"/>
</dbReference>
<name>A0A7C3I0S8_9SPIR</name>
<dbReference type="AlphaFoldDB" id="A0A7C3I0S8"/>
<keyword evidence="2" id="KW-0238">DNA-binding</keyword>